<reference evidence="2" key="1">
    <citation type="submission" date="2015-10" db="EMBL/GenBank/DDBJ databases">
        <authorList>
            <person name="Millard A."/>
        </authorList>
    </citation>
    <scope>NUCLEOTIDE SEQUENCE [LARGE SCALE GENOMIC DNA]</scope>
</reference>
<name>A0A0S4KYW3_9CAUD</name>
<dbReference type="Pfam" id="PF11041">
    <property type="entry name" value="Phage_Wedge1"/>
    <property type="match status" value="1"/>
</dbReference>
<dbReference type="GeneID" id="26799060"/>
<keyword evidence="2" id="KW-1185">Reference proteome</keyword>
<sequence>MSELNPFVNEEFLSVARSRVTEQFKNKVVYDKYVQLLLSGKIELQNVIQDTMQLRSLDTATGKQLDTIGEIVGRPRGLVTSEIFYYFGFESAQQAESFSSTTDPTVGGQWFSIDAPLGISREPSDDEYRLILKAKIIKNRTFARPEDVIAAYKFLFGASQVTITELAPAQVRIGIGKILNNVERGLLFDLGGAGQLLPKPAGVAYTYTEFQAGRVFATDGFHGAVGTGDLNDATQGGFLSNLIT</sequence>
<evidence type="ECO:0000313" key="2">
    <source>
        <dbReference type="Proteomes" id="UP000204441"/>
    </source>
</evidence>
<dbReference type="RefSeq" id="YP_009222690.1">
    <property type="nucleotide sequence ID" value="NC_029065.1"/>
</dbReference>
<dbReference type="KEGG" id="vg:26799060"/>
<accession>A0A0S4KYW3</accession>
<protein>
    <submittedName>
        <fullName evidence="1">Uncharacterized protein</fullName>
    </submittedName>
</protein>
<dbReference type="OrthoDB" id="6706at10239"/>
<organism evidence="1 2">
    <name type="scientific">Pseudomonas phage VCM</name>
    <dbReference type="NCBI Taxonomy" id="1729937"/>
    <lineage>
        <taxon>Viruses</taxon>
        <taxon>Duplodnaviria</taxon>
        <taxon>Heunggongvirae</taxon>
        <taxon>Uroviricota</taxon>
        <taxon>Caudoviricetes</taxon>
        <taxon>Vandenendeviridae</taxon>
        <taxon>Gorskivirinae</taxon>
        <taxon>Kremarvirus</taxon>
        <taxon>Kremarvirus VCM</taxon>
        <taxon>Otagovirus VCM</taxon>
    </lineage>
</organism>
<dbReference type="Proteomes" id="UP000204441">
    <property type="component" value="Genome"/>
</dbReference>
<gene>
    <name evidence="1" type="ORF">VCM_00092</name>
</gene>
<proteinExistence type="predicted"/>
<dbReference type="EMBL" id="LN887844">
    <property type="protein sequence ID" value="CUR44311.1"/>
    <property type="molecule type" value="Genomic_DNA"/>
</dbReference>
<evidence type="ECO:0000313" key="1">
    <source>
        <dbReference type="EMBL" id="CUR44311.1"/>
    </source>
</evidence>
<dbReference type="InterPro" id="IPR021283">
    <property type="entry name" value="Phage_Wedge1"/>
</dbReference>